<dbReference type="EMBL" id="NAJP01000192">
    <property type="protein sequence ID" value="TKA24080.1"/>
    <property type="molecule type" value="Genomic_DNA"/>
</dbReference>
<gene>
    <name evidence="2" type="ORF">B0A54_17834</name>
</gene>
<organism evidence="2 3">
    <name type="scientific">Friedmanniomyces endolithicus</name>
    <dbReference type="NCBI Taxonomy" id="329885"/>
    <lineage>
        <taxon>Eukaryota</taxon>
        <taxon>Fungi</taxon>
        <taxon>Dikarya</taxon>
        <taxon>Ascomycota</taxon>
        <taxon>Pezizomycotina</taxon>
        <taxon>Dothideomycetes</taxon>
        <taxon>Dothideomycetidae</taxon>
        <taxon>Mycosphaerellales</taxon>
        <taxon>Teratosphaeriaceae</taxon>
        <taxon>Friedmanniomyces</taxon>
    </lineage>
</organism>
<evidence type="ECO:0000313" key="2">
    <source>
        <dbReference type="EMBL" id="TKA24080.1"/>
    </source>
</evidence>
<name>A0A4U0TPV6_9PEZI</name>
<comment type="caution">
    <text evidence="2">The sequence shown here is derived from an EMBL/GenBank/DDBJ whole genome shotgun (WGS) entry which is preliminary data.</text>
</comment>
<dbReference type="AlphaFoldDB" id="A0A4U0TPV6"/>
<proteinExistence type="predicted"/>
<protein>
    <submittedName>
        <fullName evidence="2">Uncharacterized protein</fullName>
    </submittedName>
</protein>
<reference evidence="2 3" key="1">
    <citation type="submission" date="2017-03" db="EMBL/GenBank/DDBJ databases">
        <title>Genomes of endolithic fungi from Antarctica.</title>
        <authorList>
            <person name="Coleine C."/>
            <person name="Masonjones S."/>
            <person name="Stajich J.E."/>
        </authorList>
    </citation>
    <scope>NUCLEOTIDE SEQUENCE [LARGE SCALE GENOMIC DNA]</scope>
    <source>
        <strain evidence="2 3">CCFEE 5311</strain>
    </source>
</reference>
<accession>A0A4U0TPV6</accession>
<evidence type="ECO:0000256" key="1">
    <source>
        <dbReference type="SAM" id="MobiDB-lite"/>
    </source>
</evidence>
<feature type="compositionally biased region" description="Polar residues" evidence="1">
    <location>
        <begin position="268"/>
        <end position="285"/>
    </location>
</feature>
<dbReference type="OrthoDB" id="5413908at2759"/>
<evidence type="ECO:0000313" key="3">
    <source>
        <dbReference type="Proteomes" id="UP000310066"/>
    </source>
</evidence>
<dbReference type="Proteomes" id="UP000310066">
    <property type="component" value="Unassembled WGS sequence"/>
</dbReference>
<feature type="region of interest" description="Disordered" evidence="1">
    <location>
        <begin position="255"/>
        <end position="285"/>
    </location>
</feature>
<sequence>MTFPSDSFIDALAACATIEKDDDIGFISVPGIEAVLESQRIAVFKKAEQRLVSSHLDADVLRSRLQSITPPPLIGEERDEESRLLEAQARQDLESEGCAPCYPAHFEVPVRHPPEEYRQIIEYWQSLGSTDDVVLCAQRKKHFGLLEAEVRERRKRNGLDDDVQLLPDPRQQSRQQDWIEFQDFHLEFRERKTKDRQELRDQLEEARKIARDRGAEGLERAARDVMAIPQTLKYADSLLRWHDVFLQWIERQRVPVDPRPPTPVEQSGGDQDTSASRPQNEPSNTPAVVVEFARSLSQSAKPISRDTALTCPNSPRQIYHDAIWTDIEGAREMGPEVKVAWLFCRNVAVTEIGFDPFNGMDFVLSFDQPEKLQIRPYRQRRDWWEASKCSGYEALICLLSSEGSAAFFIISPA</sequence>